<name>A0A378JQG2_9GAMM</name>
<evidence type="ECO:0000256" key="1">
    <source>
        <dbReference type="SAM" id="Phobius"/>
    </source>
</evidence>
<gene>
    <name evidence="2" type="ORF">Lbir_1921</name>
    <name evidence="3" type="ORF">NCTC12437_03177</name>
</gene>
<feature type="transmembrane region" description="Helical" evidence="1">
    <location>
        <begin position="90"/>
        <end position="109"/>
    </location>
</feature>
<evidence type="ECO:0008006" key="6">
    <source>
        <dbReference type="Google" id="ProtNLM"/>
    </source>
</evidence>
<keyword evidence="1" id="KW-0812">Transmembrane</keyword>
<reference evidence="3 5" key="2">
    <citation type="submission" date="2018-06" db="EMBL/GenBank/DDBJ databases">
        <authorList>
            <consortium name="Pathogen Informatics"/>
            <person name="Doyle S."/>
        </authorList>
    </citation>
    <scope>NUCLEOTIDE SEQUENCE [LARGE SCALE GENOMIC DNA]</scope>
    <source>
        <strain evidence="3 5">NCTC12437</strain>
    </source>
</reference>
<dbReference type="RefSeq" id="WP_131793068.1">
    <property type="nucleotide sequence ID" value="NZ_CAAAHV010000075.1"/>
</dbReference>
<protein>
    <recommendedName>
        <fullName evidence="6">Transmembrane protein</fullName>
    </recommendedName>
</protein>
<reference evidence="2 4" key="1">
    <citation type="submission" date="2015-11" db="EMBL/GenBank/DDBJ databases">
        <title>Genomic analysis of 38 Legionella species identifies large and diverse effector repertoires.</title>
        <authorList>
            <person name="Burstein D."/>
            <person name="Amaro F."/>
            <person name="Zusman T."/>
            <person name="Lifshitz Z."/>
            <person name="Cohen O."/>
            <person name="Gilbert J.A."/>
            <person name="Pupko T."/>
            <person name="Shuman H.A."/>
            <person name="Segal G."/>
        </authorList>
    </citation>
    <scope>NUCLEOTIDE SEQUENCE [LARGE SCALE GENOMIC DNA]</scope>
    <source>
        <strain evidence="2 4">CDC#1407-AL-14</strain>
    </source>
</reference>
<evidence type="ECO:0000313" key="4">
    <source>
        <dbReference type="Proteomes" id="UP000054735"/>
    </source>
</evidence>
<keyword evidence="1" id="KW-0472">Membrane</keyword>
<proteinExistence type="predicted"/>
<keyword evidence="4" id="KW-1185">Reference proteome</keyword>
<dbReference type="AlphaFoldDB" id="A0A378JQG2"/>
<accession>A0A378JQG2</accession>
<evidence type="ECO:0000313" key="5">
    <source>
        <dbReference type="Proteomes" id="UP000255066"/>
    </source>
</evidence>
<feature type="transmembrane region" description="Helical" evidence="1">
    <location>
        <begin position="129"/>
        <end position="151"/>
    </location>
</feature>
<dbReference type="EMBL" id="UGNW01000002">
    <property type="protein sequence ID" value="STX60885.1"/>
    <property type="molecule type" value="Genomic_DNA"/>
</dbReference>
<dbReference type="Proteomes" id="UP000054735">
    <property type="component" value="Unassembled WGS sequence"/>
</dbReference>
<evidence type="ECO:0000313" key="3">
    <source>
        <dbReference type="EMBL" id="STX60885.1"/>
    </source>
</evidence>
<organism evidence="3 5">
    <name type="scientific">Legionella birminghamensis</name>
    <dbReference type="NCBI Taxonomy" id="28083"/>
    <lineage>
        <taxon>Bacteria</taxon>
        <taxon>Pseudomonadati</taxon>
        <taxon>Pseudomonadota</taxon>
        <taxon>Gammaproteobacteria</taxon>
        <taxon>Legionellales</taxon>
        <taxon>Legionellaceae</taxon>
        <taxon>Legionella</taxon>
    </lineage>
</organism>
<dbReference type="STRING" id="28083.Lbir_1921"/>
<dbReference type="Proteomes" id="UP000255066">
    <property type="component" value="Unassembled WGS sequence"/>
</dbReference>
<sequence>MSITKDVDNDCPLCLDKGYSVAALHNKEYSISENHGKFSGASAGLIIGLGVGIASGTYEDKGTQATKRALVFAEPDAPTQISEGVSIGPLTRSCFALCILIWLTTVTSNPSSNTLFNPLEKIIFNLQHYYSPTMMPVIFLAGFISFLFDLIKDNREKDNQIERENKNIQAVYNKKLAFYNAMRYCENCNLLYDNKRNKTQTANTEGFQMMLFVP</sequence>
<keyword evidence="1" id="KW-1133">Transmembrane helix</keyword>
<dbReference type="EMBL" id="LNXT01000034">
    <property type="protein sequence ID" value="KTC69917.1"/>
    <property type="molecule type" value="Genomic_DNA"/>
</dbReference>
<evidence type="ECO:0000313" key="2">
    <source>
        <dbReference type="EMBL" id="KTC69917.1"/>
    </source>
</evidence>